<feature type="region of interest" description="Disordered" evidence="6">
    <location>
        <begin position="173"/>
        <end position="204"/>
    </location>
</feature>
<dbReference type="PANTHER" id="PTHR44191:SF84">
    <property type="entry name" value="F25A4.19 PROTEIN"/>
    <property type="match status" value="1"/>
</dbReference>
<keyword evidence="4" id="KW-0804">Transcription</keyword>
<evidence type="ECO:0000256" key="6">
    <source>
        <dbReference type="SAM" id="MobiDB-lite"/>
    </source>
</evidence>
<dbReference type="InterPro" id="IPR006447">
    <property type="entry name" value="Myb_dom_plants"/>
</dbReference>
<keyword evidence="11" id="KW-1185">Reference proteome</keyword>
<dbReference type="Pfam" id="PF00249">
    <property type="entry name" value="Myb_DNA-binding"/>
    <property type="match status" value="1"/>
</dbReference>
<keyword evidence="3" id="KW-0238">DNA-binding</keyword>
<feature type="domain" description="HTH myb-type" evidence="9">
    <location>
        <begin position="90"/>
        <end position="146"/>
    </location>
</feature>
<evidence type="ECO:0000256" key="1">
    <source>
        <dbReference type="ARBA" id="ARBA00004123"/>
    </source>
</evidence>
<dbReference type="EMBL" id="KK914632">
    <property type="protein sequence ID" value="KDP31169.1"/>
    <property type="molecule type" value="Genomic_DNA"/>
</dbReference>
<dbReference type="SMART" id="SM00717">
    <property type="entry name" value="SANT"/>
    <property type="match status" value="1"/>
</dbReference>
<dbReference type="CDD" id="cd00167">
    <property type="entry name" value="SANT"/>
    <property type="match status" value="1"/>
</dbReference>
<dbReference type="InterPro" id="IPR001005">
    <property type="entry name" value="SANT/Myb"/>
</dbReference>
<feature type="domain" description="SANT" evidence="8">
    <location>
        <begin position="93"/>
        <end position="146"/>
    </location>
</feature>
<reference evidence="10 11" key="1">
    <citation type="journal article" date="2014" name="PLoS ONE">
        <title>Global Analysis of Gene Expression Profiles in Physic Nut (Jatropha curcas L.) Seedlings Exposed to Salt Stress.</title>
        <authorList>
            <person name="Zhang L."/>
            <person name="Zhang C."/>
            <person name="Wu P."/>
            <person name="Chen Y."/>
            <person name="Li M."/>
            <person name="Jiang H."/>
            <person name="Wu G."/>
        </authorList>
    </citation>
    <scope>NUCLEOTIDE SEQUENCE [LARGE SCALE GENOMIC DNA]</scope>
    <source>
        <strain evidence="11">cv. GZQX0401</strain>
        <tissue evidence="10">Young leaves</tissue>
    </source>
</reference>
<dbReference type="GO" id="GO:0009723">
    <property type="term" value="P:response to ethylene"/>
    <property type="evidence" value="ECO:0007669"/>
    <property type="project" value="TreeGrafter"/>
</dbReference>
<keyword evidence="2" id="KW-0805">Transcription regulation</keyword>
<dbReference type="PROSITE" id="PS51294">
    <property type="entry name" value="HTH_MYB"/>
    <property type="match status" value="1"/>
</dbReference>
<evidence type="ECO:0000256" key="2">
    <source>
        <dbReference type="ARBA" id="ARBA00023015"/>
    </source>
</evidence>
<organism evidence="10 11">
    <name type="scientific">Jatropha curcas</name>
    <name type="common">Barbados nut</name>
    <dbReference type="NCBI Taxonomy" id="180498"/>
    <lineage>
        <taxon>Eukaryota</taxon>
        <taxon>Viridiplantae</taxon>
        <taxon>Streptophyta</taxon>
        <taxon>Embryophyta</taxon>
        <taxon>Tracheophyta</taxon>
        <taxon>Spermatophyta</taxon>
        <taxon>Magnoliopsida</taxon>
        <taxon>eudicotyledons</taxon>
        <taxon>Gunneridae</taxon>
        <taxon>Pentapetalae</taxon>
        <taxon>rosids</taxon>
        <taxon>fabids</taxon>
        <taxon>Malpighiales</taxon>
        <taxon>Euphorbiaceae</taxon>
        <taxon>Crotonoideae</taxon>
        <taxon>Jatropheae</taxon>
        <taxon>Jatropha</taxon>
    </lineage>
</organism>
<dbReference type="KEGG" id="jcu:105640456"/>
<keyword evidence="5" id="KW-0539">Nucleus</keyword>
<gene>
    <name evidence="10" type="ORF">JCGZ_11545</name>
</gene>
<feature type="region of interest" description="Disordered" evidence="6">
    <location>
        <begin position="43"/>
        <end position="97"/>
    </location>
</feature>
<dbReference type="FunFam" id="1.10.10.60:FF:000009">
    <property type="entry name" value="transcription factor MYB1R1"/>
    <property type="match status" value="1"/>
</dbReference>
<accession>A0A067KH70</accession>
<evidence type="ECO:0000256" key="5">
    <source>
        <dbReference type="ARBA" id="ARBA00023242"/>
    </source>
</evidence>
<proteinExistence type="predicted"/>
<dbReference type="PANTHER" id="PTHR44191">
    <property type="entry name" value="TRANSCRIPTION FACTOR KUA1"/>
    <property type="match status" value="1"/>
</dbReference>
<evidence type="ECO:0000313" key="11">
    <source>
        <dbReference type="Proteomes" id="UP000027138"/>
    </source>
</evidence>
<dbReference type="STRING" id="180498.A0A067KH70"/>
<comment type="subcellular location">
    <subcellularLocation>
        <location evidence="1">Nucleus</location>
    </subcellularLocation>
</comment>
<dbReference type="GO" id="GO:0009739">
    <property type="term" value="P:response to gibberellin"/>
    <property type="evidence" value="ECO:0007669"/>
    <property type="project" value="TreeGrafter"/>
</dbReference>
<dbReference type="AlphaFoldDB" id="A0A067KH70"/>
<sequence>MAGTCTTGGGGGIAAGEIMLFGVRVVVDSMRKSVSLNNLSQYEQPQELSKSNGTNKDGNGINSGNKKEDVAAAGYASADDAVPHPSNSRGERKRGVPWTEEEHKLFLLGLQKVGKGDWRGISRNFVKTRTPTQVASHAQKYFLRRSNLNRRRRRSSLFDITTDTVTAFPMEEEQAHCQDNKKNSTAPTTAESHSLPPSPVPEANNGSNFCMLPAFSMTASNPVVLPVPIESPVENLSIGQGNLATTKPSANLIRPIPILPTPHATGISDLNLNLKSSGDPSPLSLKLSLPSDQREPSSRHSAFEVMSSFNNGDNIISVA</sequence>
<dbReference type="PROSITE" id="PS51293">
    <property type="entry name" value="SANT"/>
    <property type="match status" value="1"/>
</dbReference>
<dbReference type="PROSITE" id="PS50090">
    <property type="entry name" value="MYB_LIKE"/>
    <property type="match status" value="1"/>
</dbReference>
<evidence type="ECO:0000259" key="9">
    <source>
        <dbReference type="PROSITE" id="PS51294"/>
    </source>
</evidence>
<dbReference type="NCBIfam" id="TIGR01557">
    <property type="entry name" value="myb_SHAQKYF"/>
    <property type="match status" value="1"/>
</dbReference>
<feature type="compositionally biased region" description="Polar residues" evidence="6">
    <location>
        <begin position="183"/>
        <end position="192"/>
    </location>
</feature>
<feature type="compositionally biased region" description="Low complexity" evidence="6">
    <location>
        <begin position="71"/>
        <end position="80"/>
    </location>
</feature>
<dbReference type="GO" id="GO:0005634">
    <property type="term" value="C:nucleus"/>
    <property type="evidence" value="ECO:0007669"/>
    <property type="project" value="UniProtKB-SubCell"/>
</dbReference>
<dbReference type="InterPro" id="IPR052245">
    <property type="entry name" value="Plant_Stress_Dev_TF"/>
</dbReference>
<dbReference type="InterPro" id="IPR009057">
    <property type="entry name" value="Homeodomain-like_sf"/>
</dbReference>
<evidence type="ECO:0000259" key="8">
    <source>
        <dbReference type="PROSITE" id="PS51293"/>
    </source>
</evidence>
<protein>
    <submittedName>
        <fullName evidence="10">Uncharacterized protein</fullName>
    </submittedName>
</protein>
<feature type="compositionally biased region" description="Polar residues" evidence="6">
    <location>
        <begin position="43"/>
        <end position="64"/>
    </location>
</feature>
<dbReference type="Gene3D" id="1.10.10.60">
    <property type="entry name" value="Homeodomain-like"/>
    <property type="match status" value="1"/>
</dbReference>
<evidence type="ECO:0000256" key="4">
    <source>
        <dbReference type="ARBA" id="ARBA00023163"/>
    </source>
</evidence>
<feature type="compositionally biased region" description="Basic and acidic residues" evidence="6">
    <location>
        <begin position="173"/>
        <end position="182"/>
    </location>
</feature>
<dbReference type="GO" id="GO:0006355">
    <property type="term" value="P:regulation of DNA-templated transcription"/>
    <property type="evidence" value="ECO:0007669"/>
    <property type="project" value="UniProtKB-ARBA"/>
</dbReference>
<dbReference type="OrthoDB" id="118550at2759"/>
<dbReference type="Proteomes" id="UP000027138">
    <property type="component" value="Unassembled WGS sequence"/>
</dbReference>
<evidence type="ECO:0000256" key="3">
    <source>
        <dbReference type="ARBA" id="ARBA00023125"/>
    </source>
</evidence>
<name>A0A067KH70_JATCU</name>
<dbReference type="SUPFAM" id="SSF46689">
    <property type="entry name" value="Homeodomain-like"/>
    <property type="match status" value="1"/>
</dbReference>
<evidence type="ECO:0000313" key="10">
    <source>
        <dbReference type="EMBL" id="KDP31169.1"/>
    </source>
</evidence>
<dbReference type="GO" id="GO:0003677">
    <property type="term" value="F:DNA binding"/>
    <property type="evidence" value="ECO:0007669"/>
    <property type="project" value="UniProtKB-KW"/>
</dbReference>
<feature type="domain" description="Myb-like" evidence="7">
    <location>
        <begin position="90"/>
        <end position="142"/>
    </location>
</feature>
<dbReference type="InterPro" id="IPR017884">
    <property type="entry name" value="SANT_dom"/>
</dbReference>
<evidence type="ECO:0000259" key="7">
    <source>
        <dbReference type="PROSITE" id="PS50090"/>
    </source>
</evidence>
<dbReference type="InterPro" id="IPR017930">
    <property type="entry name" value="Myb_dom"/>
</dbReference>